<keyword evidence="2 4" id="KW-0863">Zinc-finger</keyword>
<feature type="domain" description="RING-type" evidence="7">
    <location>
        <begin position="41"/>
        <end position="83"/>
    </location>
</feature>
<protein>
    <submittedName>
        <fullName evidence="8">Zinc finger, PHD-type</fullName>
    </submittedName>
</protein>
<dbReference type="Pfam" id="PF00628">
    <property type="entry name" value="PHD"/>
    <property type="match status" value="1"/>
</dbReference>
<name>A0A1R3HI04_9ROSI</name>
<dbReference type="PANTHER" id="PTHR47177:SF4">
    <property type="entry name" value="OS06G0283200 PROTEIN"/>
    <property type="match status" value="1"/>
</dbReference>
<dbReference type="InterPro" id="IPR001965">
    <property type="entry name" value="Znf_PHD"/>
</dbReference>
<dbReference type="PROSITE" id="PS50016">
    <property type="entry name" value="ZF_PHD_2"/>
    <property type="match status" value="1"/>
</dbReference>
<accession>A0A1R3HI04</accession>
<dbReference type="OrthoDB" id="365379at2759"/>
<feature type="coiled-coil region" evidence="5">
    <location>
        <begin position="285"/>
        <end position="312"/>
    </location>
</feature>
<evidence type="ECO:0000256" key="2">
    <source>
        <dbReference type="ARBA" id="ARBA00022771"/>
    </source>
</evidence>
<dbReference type="GO" id="GO:0008270">
    <property type="term" value="F:zinc ion binding"/>
    <property type="evidence" value="ECO:0007669"/>
    <property type="project" value="UniProtKB-KW"/>
</dbReference>
<evidence type="ECO:0000256" key="3">
    <source>
        <dbReference type="ARBA" id="ARBA00022833"/>
    </source>
</evidence>
<dbReference type="Proteomes" id="UP000187203">
    <property type="component" value="Unassembled WGS sequence"/>
</dbReference>
<feature type="domain" description="PHD-type" evidence="6">
    <location>
        <begin position="129"/>
        <end position="180"/>
    </location>
</feature>
<keyword evidence="3" id="KW-0862">Zinc</keyword>
<evidence type="ECO:0000313" key="9">
    <source>
        <dbReference type="Proteomes" id="UP000187203"/>
    </source>
</evidence>
<dbReference type="PANTHER" id="PTHR47177">
    <property type="entry name" value="F18C1.6 PROTEIN"/>
    <property type="match status" value="1"/>
</dbReference>
<dbReference type="InterPro" id="IPR011011">
    <property type="entry name" value="Znf_FYVE_PHD"/>
</dbReference>
<keyword evidence="5" id="KW-0175">Coiled coil</keyword>
<dbReference type="InterPro" id="IPR018957">
    <property type="entry name" value="Znf_C3HC4_RING-type"/>
</dbReference>
<sequence>MAGDFSNKTLQTPTLKFEPVILDDQRRRRSINGRDSDDFRCGLCFSDRGKPALRGTIDCCDHTFCFVCIVRWAKAESFCPRCKLRFTTIYGPSKNAVFASKRPLNPPEGNQACNVLRAATSGPLIPCEDIRCSVCHGTANESRCRLLCDICDSAVHTYCVGFHAATVLDSTWFCYNCALSRSSHDKTEVHTAVGNQKTSRNFDGKLPVEKSTLVFGTPRNSIVPVSGDHNSRFSSRPNYWSPPILPAGRRSMHKADGPVERSHHRLSSASLCGKRSGKGSTKARVAELEKLVQSLLKQIKDEQQKRERIERGIHDRIKQQIDEKFQQHFDQFLAMHMNQILLEVHSAKWSSKPPV</sequence>
<dbReference type="InterPro" id="IPR019787">
    <property type="entry name" value="Znf_PHD-finger"/>
</dbReference>
<dbReference type="SUPFAM" id="SSF57850">
    <property type="entry name" value="RING/U-box"/>
    <property type="match status" value="1"/>
</dbReference>
<dbReference type="InterPro" id="IPR013083">
    <property type="entry name" value="Znf_RING/FYVE/PHD"/>
</dbReference>
<evidence type="ECO:0000256" key="5">
    <source>
        <dbReference type="SAM" id="Coils"/>
    </source>
</evidence>
<gene>
    <name evidence="8" type="ORF">COLO4_28842</name>
</gene>
<evidence type="ECO:0000313" key="8">
    <source>
        <dbReference type="EMBL" id="OMO69960.1"/>
    </source>
</evidence>
<dbReference type="InterPro" id="IPR017907">
    <property type="entry name" value="Znf_RING_CS"/>
</dbReference>
<evidence type="ECO:0000259" key="6">
    <source>
        <dbReference type="PROSITE" id="PS50016"/>
    </source>
</evidence>
<keyword evidence="1" id="KW-0479">Metal-binding</keyword>
<dbReference type="InterPro" id="IPR001841">
    <property type="entry name" value="Znf_RING"/>
</dbReference>
<keyword evidence="9" id="KW-1185">Reference proteome</keyword>
<reference evidence="9" key="1">
    <citation type="submission" date="2013-09" db="EMBL/GenBank/DDBJ databases">
        <title>Corchorus olitorius genome sequencing.</title>
        <authorList>
            <person name="Alam M."/>
            <person name="Haque M.S."/>
            <person name="Islam M.S."/>
            <person name="Emdad E.M."/>
            <person name="Islam M.M."/>
            <person name="Ahmed B."/>
            <person name="Halim A."/>
            <person name="Hossen Q.M.M."/>
            <person name="Hossain M.Z."/>
            <person name="Ahmed R."/>
            <person name="Khan M.M."/>
            <person name="Islam R."/>
            <person name="Rashid M.M."/>
            <person name="Khan S.A."/>
            <person name="Rahman M.S."/>
            <person name="Alam M."/>
            <person name="Yahiya A.S."/>
            <person name="Khan M.S."/>
            <person name="Azam M.S."/>
            <person name="Haque T."/>
            <person name="Lashkar M.Z.H."/>
            <person name="Akhand A.I."/>
            <person name="Morshed G."/>
            <person name="Roy S."/>
            <person name="Uddin K.S."/>
            <person name="Rabeya T."/>
            <person name="Hossain A.S."/>
            <person name="Chowdhury A."/>
            <person name="Snigdha A.R."/>
            <person name="Mortoza M.S."/>
            <person name="Matin S.A."/>
            <person name="Hoque S.M.E."/>
            <person name="Islam M.K."/>
            <person name="Roy D.K."/>
            <person name="Haider R."/>
            <person name="Moosa M.M."/>
            <person name="Elias S.M."/>
            <person name="Hasan A.M."/>
            <person name="Jahan S."/>
            <person name="Shafiuddin M."/>
            <person name="Mahmood N."/>
            <person name="Shommy N.S."/>
        </authorList>
    </citation>
    <scope>NUCLEOTIDE SEQUENCE [LARGE SCALE GENOMIC DNA]</scope>
    <source>
        <strain evidence="9">cv. O-4</strain>
    </source>
</reference>
<dbReference type="PROSITE" id="PS00518">
    <property type="entry name" value="ZF_RING_1"/>
    <property type="match status" value="1"/>
</dbReference>
<dbReference type="SUPFAM" id="SSF57903">
    <property type="entry name" value="FYVE/PHD zinc finger"/>
    <property type="match status" value="1"/>
</dbReference>
<dbReference type="Pfam" id="PF00097">
    <property type="entry name" value="zf-C3HC4"/>
    <property type="match status" value="1"/>
</dbReference>
<dbReference type="EMBL" id="AWUE01020089">
    <property type="protein sequence ID" value="OMO69960.1"/>
    <property type="molecule type" value="Genomic_DNA"/>
</dbReference>
<evidence type="ECO:0000256" key="4">
    <source>
        <dbReference type="PROSITE-ProRule" id="PRU00175"/>
    </source>
</evidence>
<proteinExistence type="predicted"/>
<dbReference type="SMART" id="SM00249">
    <property type="entry name" value="PHD"/>
    <property type="match status" value="1"/>
</dbReference>
<evidence type="ECO:0000259" key="7">
    <source>
        <dbReference type="PROSITE" id="PS50089"/>
    </source>
</evidence>
<evidence type="ECO:0000256" key="1">
    <source>
        <dbReference type="ARBA" id="ARBA00022723"/>
    </source>
</evidence>
<dbReference type="STRING" id="93759.A0A1R3HI04"/>
<dbReference type="AlphaFoldDB" id="A0A1R3HI04"/>
<dbReference type="PROSITE" id="PS01359">
    <property type="entry name" value="ZF_PHD_1"/>
    <property type="match status" value="1"/>
</dbReference>
<dbReference type="Gene3D" id="3.30.40.10">
    <property type="entry name" value="Zinc/RING finger domain, C3HC4 (zinc finger)"/>
    <property type="match status" value="2"/>
</dbReference>
<organism evidence="8 9">
    <name type="scientific">Corchorus olitorius</name>
    <dbReference type="NCBI Taxonomy" id="93759"/>
    <lineage>
        <taxon>Eukaryota</taxon>
        <taxon>Viridiplantae</taxon>
        <taxon>Streptophyta</taxon>
        <taxon>Embryophyta</taxon>
        <taxon>Tracheophyta</taxon>
        <taxon>Spermatophyta</taxon>
        <taxon>Magnoliopsida</taxon>
        <taxon>eudicotyledons</taxon>
        <taxon>Gunneridae</taxon>
        <taxon>Pentapetalae</taxon>
        <taxon>rosids</taxon>
        <taxon>malvids</taxon>
        <taxon>Malvales</taxon>
        <taxon>Malvaceae</taxon>
        <taxon>Grewioideae</taxon>
        <taxon>Apeibeae</taxon>
        <taxon>Corchorus</taxon>
    </lineage>
</organism>
<dbReference type="PROSITE" id="PS50089">
    <property type="entry name" value="ZF_RING_2"/>
    <property type="match status" value="1"/>
</dbReference>
<comment type="caution">
    <text evidence="8">The sequence shown here is derived from an EMBL/GenBank/DDBJ whole genome shotgun (WGS) entry which is preliminary data.</text>
</comment>
<dbReference type="InterPro" id="IPR019786">
    <property type="entry name" value="Zinc_finger_PHD-type_CS"/>
</dbReference>